<dbReference type="AlphaFoldDB" id="A0A0B7F6W6"/>
<feature type="compositionally biased region" description="Low complexity" evidence="1">
    <location>
        <begin position="133"/>
        <end position="144"/>
    </location>
</feature>
<feature type="region of interest" description="Disordered" evidence="1">
    <location>
        <begin position="85"/>
        <end position="149"/>
    </location>
</feature>
<evidence type="ECO:0000313" key="3">
    <source>
        <dbReference type="Proteomes" id="UP000059188"/>
    </source>
</evidence>
<dbReference type="EMBL" id="LN679113">
    <property type="protein sequence ID" value="CEL53821.1"/>
    <property type="molecule type" value="Genomic_DNA"/>
</dbReference>
<accession>A0A0B7F6W6</accession>
<evidence type="ECO:0000256" key="1">
    <source>
        <dbReference type="SAM" id="MobiDB-lite"/>
    </source>
</evidence>
<evidence type="ECO:0000313" key="2">
    <source>
        <dbReference type="EMBL" id="CEL53821.1"/>
    </source>
</evidence>
<reference evidence="2 3" key="1">
    <citation type="submission" date="2014-11" db="EMBL/GenBank/DDBJ databases">
        <authorList>
            <person name="Wibberg Daniel"/>
        </authorList>
    </citation>
    <scope>NUCLEOTIDE SEQUENCE [LARGE SCALE GENOMIC DNA]</scope>
    <source>
        <strain evidence="2">Rhizoctonia solani AG1-IB 7/3/14</strain>
    </source>
</reference>
<feature type="compositionally biased region" description="Low complexity" evidence="1">
    <location>
        <begin position="260"/>
        <end position="273"/>
    </location>
</feature>
<organism evidence="2 3">
    <name type="scientific">Thanatephorus cucumeris (strain AG1-IB / isolate 7/3/14)</name>
    <name type="common">Lettuce bottom rot fungus</name>
    <name type="synonym">Rhizoctonia solani</name>
    <dbReference type="NCBI Taxonomy" id="1108050"/>
    <lineage>
        <taxon>Eukaryota</taxon>
        <taxon>Fungi</taxon>
        <taxon>Dikarya</taxon>
        <taxon>Basidiomycota</taxon>
        <taxon>Agaricomycotina</taxon>
        <taxon>Agaricomycetes</taxon>
        <taxon>Cantharellales</taxon>
        <taxon>Ceratobasidiaceae</taxon>
        <taxon>Rhizoctonia</taxon>
        <taxon>Rhizoctonia solani AG-1</taxon>
    </lineage>
</organism>
<feature type="region of interest" description="Disordered" evidence="1">
    <location>
        <begin position="236"/>
        <end position="274"/>
    </location>
</feature>
<feature type="compositionally biased region" description="Low complexity" evidence="1">
    <location>
        <begin position="85"/>
        <end position="94"/>
    </location>
</feature>
<dbReference type="Proteomes" id="UP000059188">
    <property type="component" value="Unassembled WGS sequence"/>
</dbReference>
<protein>
    <submittedName>
        <fullName evidence="2">Uncharacterized protein</fullName>
    </submittedName>
</protein>
<proteinExistence type="predicted"/>
<feature type="compositionally biased region" description="Low complexity" evidence="1">
    <location>
        <begin position="204"/>
        <end position="218"/>
    </location>
</feature>
<feature type="region of interest" description="Disordered" evidence="1">
    <location>
        <begin position="195"/>
        <end position="219"/>
    </location>
</feature>
<sequence>MHKYLGLTVELLRTEKAINELACHPLPNEFYSGGGMQRLRQRFASVPHAEDEDEQAVQTEDDMVTDSDDYFGKFAHHRGSSIGSGTISVGSINIKTPLPDQPGANRRRRARFPEKETTLHTIAPSTSSPPPVQAQGQPSSASSPETPFRVLQPSRSTVQAGDLHTMAGQMNQPENYRPGPASRAVSYAKNWIGESRRRSVSTRADQGAPATQAATTQDFDLRDEVMSSIAKSIGLLQPPLSDSTGASPLLSPSRPEMSRSPFPSSASMTPSSSKNALRNTAMFGSAFSNLSHLQSQDDASSVTSLTGLTPMSLSGLDNDVEILFFPAGNTLARAGERNAGKSPASN</sequence>
<keyword evidence="3" id="KW-1185">Reference proteome</keyword>
<name>A0A0B7F6W6_THACB</name>
<dbReference type="STRING" id="1108050.A0A0B7F6W6"/>
<gene>
    <name evidence="2" type="ORF">RSOLAG1IB_06602</name>
</gene>